<evidence type="ECO:0000256" key="1">
    <source>
        <dbReference type="SAM" id="MobiDB-lite"/>
    </source>
</evidence>
<keyword evidence="2" id="KW-1133">Transmembrane helix</keyword>
<keyword evidence="2" id="KW-0472">Membrane</keyword>
<keyword evidence="4" id="KW-1185">Reference proteome</keyword>
<evidence type="ECO:0000256" key="2">
    <source>
        <dbReference type="SAM" id="Phobius"/>
    </source>
</evidence>
<evidence type="ECO:0000313" key="3">
    <source>
        <dbReference type="EMBL" id="MCY0096218.1"/>
    </source>
</evidence>
<feature type="transmembrane region" description="Helical" evidence="2">
    <location>
        <begin position="216"/>
        <end position="239"/>
    </location>
</feature>
<accession>A0ABT3YJY8</accession>
<feature type="compositionally biased region" description="Basic and acidic residues" evidence="1">
    <location>
        <begin position="177"/>
        <end position="188"/>
    </location>
</feature>
<reference evidence="3" key="1">
    <citation type="submission" date="2022-10" db="EMBL/GenBank/DDBJ databases">
        <title>Hoeflea sp. J2-29, isolated from marine algae.</title>
        <authorList>
            <person name="Kristyanto S."/>
            <person name="Kim J.M."/>
            <person name="Jeon C.O."/>
        </authorList>
    </citation>
    <scope>NUCLEOTIDE SEQUENCE</scope>
    <source>
        <strain evidence="3">J2-29</strain>
    </source>
</reference>
<organism evidence="3 4">
    <name type="scientific">Hoeflea ulvae</name>
    <dbReference type="NCBI Taxonomy" id="2983764"/>
    <lineage>
        <taxon>Bacteria</taxon>
        <taxon>Pseudomonadati</taxon>
        <taxon>Pseudomonadota</taxon>
        <taxon>Alphaproteobacteria</taxon>
        <taxon>Hyphomicrobiales</taxon>
        <taxon>Rhizobiaceae</taxon>
        <taxon>Hoeflea</taxon>
    </lineage>
</organism>
<keyword evidence="2" id="KW-0812">Transmembrane</keyword>
<sequence length="247" mass="26643">MTDRSKPHSNDRRLADIVREVKIAAADRTDVVVDIRDADRARLELLAEEVQPLLDDIDPADDRFDFGISPGLQPRLWIDSVAHVHMGHDRRVFRFVRDTRLGRVILSDTSDMAATADAVGRYIAERVIERERILAGDFEAMKASASSSHGMSGDADQPQALDKAGEAKAAIAGETPARQERPEAKSGRADLMPTAAATEPSVADENAATPSRGAGFVLGASWFILGCVAGSAALVVAFWDRISALIN</sequence>
<gene>
    <name evidence="3" type="ORF">OEG82_19680</name>
</gene>
<dbReference type="Proteomes" id="UP001081283">
    <property type="component" value="Unassembled WGS sequence"/>
</dbReference>
<protein>
    <submittedName>
        <fullName evidence="3">Uncharacterized protein</fullName>
    </submittedName>
</protein>
<evidence type="ECO:0000313" key="4">
    <source>
        <dbReference type="Proteomes" id="UP001081283"/>
    </source>
</evidence>
<name>A0ABT3YJY8_9HYPH</name>
<feature type="region of interest" description="Disordered" evidence="1">
    <location>
        <begin position="145"/>
        <end position="208"/>
    </location>
</feature>
<proteinExistence type="predicted"/>
<comment type="caution">
    <text evidence="3">The sequence shown here is derived from an EMBL/GenBank/DDBJ whole genome shotgun (WGS) entry which is preliminary data.</text>
</comment>
<dbReference type="EMBL" id="JAOVZQ010000001">
    <property type="protein sequence ID" value="MCY0096218.1"/>
    <property type="molecule type" value="Genomic_DNA"/>
</dbReference>
<dbReference type="RefSeq" id="WP_267614057.1">
    <property type="nucleotide sequence ID" value="NZ_JAOVZQ010000001.1"/>
</dbReference>